<sequence>MKKNLITALLLSGAFSISAQEKNKYIVKENGPIVWKDFPLHDTRLLENSPFYHAMKLDQKYLLGMDVNRMLNGYRKRANLPLLGNYPGSNQPENTRPGEMPHYISGIALMYAQTGDLEYKKRVDYMMASLKESIDIINKNNPDQDYILGRKNWDNPLHDLANGKITLDGGDETNYPWGGMGNFWYVVHKDLAAYRDCYIYCNSEIAFELLKNEGSRIADFALKANPDLFDNMLDIEHGGMNEVLADLYAFTGDKKYMLASMKFNHQKVILNTALGNDVLYGRHVNMQVPTFAGTARQYQLDGNKVSKDATFNFLDQMYTSHNHVIGGSGRYERYVQPGDETKGLGFTSDETCATYNMLKTARTAFEVSGDLKHLDYFERALYNHILASQDPDSGGVTYYTSLMPGGFKSYSDGYNLEKVWCCVGTGMENHAKYGESVFFHNNDDLFLNLFIPTTLKWEEKGFEISLKTNFPEEDIINLEINENKSFSHKLIVRYPSWAGKAKVWINDKEAVVTGKPGATIELSNNWKKGDKIKIEMPQNFWIERAKDEPNLVTIMRGPLVMAAALGKDKMPGNDLVSYAMHYNNWVTPQNDIPSLLASEADINNWIVPVSGKKLEFKTKGAGILNGKPNEITLIPFYQMHHQRYSVYLKMFSKEQIAERQKIVSDEIDVSSELDEKKHKLTAGNSVRILEKDGRHFWENNRYGRSASKNESFSYEMKASEKSSKQFLTVTFWGSASNGNGISIYADDQLLSTEDLGEKVPLQYYEKSFELPESLKGKKNVKITFKVPDNHSAGAIYGLKLSSDISKFKGYLFY</sequence>
<evidence type="ECO:0000313" key="6">
    <source>
        <dbReference type="EMBL" id="MBZ4037448.1"/>
    </source>
</evidence>
<feature type="signal peptide" evidence="1">
    <location>
        <begin position="1"/>
        <end position="19"/>
    </location>
</feature>
<dbReference type="InterPro" id="IPR032275">
    <property type="entry name" value="DUF4986"/>
</dbReference>
<feature type="domain" description="DUF4986" evidence="3">
    <location>
        <begin position="588"/>
        <end position="647"/>
    </location>
</feature>
<proteinExistence type="predicted"/>
<dbReference type="InterPro" id="IPR008928">
    <property type="entry name" value="6-hairpin_glycosidase_sf"/>
</dbReference>
<reference evidence="6 7" key="1">
    <citation type="journal article" date="2023" name="Antonie Van Leeuwenhoek">
        <title>Flavobacterium potami sp. nov., a multi-metal resistance genes harbouring bacterium isolated from shallow river silt.</title>
        <authorList>
            <person name="Li S."/>
            <person name="Mao S."/>
            <person name="Mu W."/>
            <person name="Guo B."/>
            <person name="Li C."/>
            <person name="Zhu Q."/>
            <person name="Hou X."/>
            <person name="Zhao Y."/>
            <person name="Wei S."/>
            <person name="Liu H."/>
            <person name="Liu A."/>
        </authorList>
    </citation>
    <scope>NUCLEOTIDE SEQUENCE [LARGE SCALE GENOMIC DNA]</scope>
    <source>
        <strain evidence="6 7">17A</strain>
    </source>
</reference>
<keyword evidence="6" id="KW-0378">Hydrolase</keyword>
<dbReference type="PANTHER" id="PTHR31151">
    <property type="entry name" value="PROLINE-TRNA LIGASE (DUF1680)"/>
    <property type="match status" value="1"/>
</dbReference>
<keyword evidence="7" id="KW-1185">Reference proteome</keyword>
<gene>
    <name evidence="6" type="ORF">K6T82_21990</name>
</gene>
<keyword evidence="1" id="KW-0732">Signal</keyword>
<dbReference type="InterPro" id="IPR049046">
    <property type="entry name" value="Beta-AFase-like_GH127_middle"/>
</dbReference>
<dbReference type="Pfam" id="PF20736">
    <property type="entry name" value="Glyco_hydro127M"/>
    <property type="match status" value="1"/>
</dbReference>
<dbReference type="Pfam" id="PF20620">
    <property type="entry name" value="DUF6805"/>
    <property type="match status" value="1"/>
</dbReference>
<evidence type="ECO:0000259" key="2">
    <source>
        <dbReference type="Pfam" id="PF07944"/>
    </source>
</evidence>
<feature type="domain" description="Non-reducing end beta-L-arabinofuranosidase-like GH127 middle" evidence="5">
    <location>
        <begin position="445"/>
        <end position="537"/>
    </location>
</feature>
<evidence type="ECO:0000259" key="5">
    <source>
        <dbReference type="Pfam" id="PF20736"/>
    </source>
</evidence>
<dbReference type="SUPFAM" id="SSF48208">
    <property type="entry name" value="Six-hairpin glycosidases"/>
    <property type="match status" value="1"/>
</dbReference>
<dbReference type="InterPro" id="IPR012878">
    <property type="entry name" value="Beta-AFase-like_GH127_cat"/>
</dbReference>
<dbReference type="AlphaFoldDB" id="A0A9X1KRY5"/>
<comment type="caution">
    <text evidence="6">The sequence shown here is derived from an EMBL/GenBank/DDBJ whole genome shotgun (WGS) entry which is preliminary data.</text>
</comment>
<dbReference type="Proteomes" id="UP001139366">
    <property type="component" value="Unassembled WGS sequence"/>
</dbReference>
<dbReference type="GO" id="GO:0005975">
    <property type="term" value="P:carbohydrate metabolic process"/>
    <property type="evidence" value="ECO:0007669"/>
    <property type="project" value="InterPro"/>
</dbReference>
<evidence type="ECO:0000259" key="4">
    <source>
        <dbReference type="Pfam" id="PF20620"/>
    </source>
</evidence>
<dbReference type="PANTHER" id="PTHR31151:SF0">
    <property type="entry name" value="PROLINE-TRNA LIGASE (DUF1680)"/>
    <property type="match status" value="1"/>
</dbReference>
<feature type="chain" id="PRO_5040916342" evidence="1">
    <location>
        <begin position="20"/>
        <end position="813"/>
    </location>
</feature>
<organism evidence="6 7">
    <name type="scientific">Flavobacterium potami</name>
    <dbReference type="NCBI Taxonomy" id="2872310"/>
    <lineage>
        <taxon>Bacteria</taxon>
        <taxon>Pseudomonadati</taxon>
        <taxon>Bacteroidota</taxon>
        <taxon>Flavobacteriia</taxon>
        <taxon>Flavobacteriales</taxon>
        <taxon>Flavobacteriaceae</taxon>
        <taxon>Flavobacterium</taxon>
    </lineage>
</organism>
<dbReference type="RefSeq" id="WP_223710763.1">
    <property type="nucleotide sequence ID" value="NZ_JAINUY010000009.1"/>
</dbReference>
<dbReference type="Pfam" id="PF16375">
    <property type="entry name" value="DUF4986"/>
    <property type="match status" value="1"/>
</dbReference>
<dbReference type="EMBL" id="JAINUY010000009">
    <property type="protein sequence ID" value="MBZ4037448.1"/>
    <property type="molecule type" value="Genomic_DNA"/>
</dbReference>
<accession>A0A9X1KRY5</accession>
<evidence type="ECO:0000259" key="3">
    <source>
        <dbReference type="Pfam" id="PF16375"/>
    </source>
</evidence>
<protein>
    <submittedName>
        <fullName evidence="6">Glycoside hydrolase family 127 protein</fullName>
    </submittedName>
</protein>
<evidence type="ECO:0000313" key="7">
    <source>
        <dbReference type="Proteomes" id="UP001139366"/>
    </source>
</evidence>
<dbReference type="InterPro" id="IPR046544">
    <property type="entry name" value="GH146_SB_dom"/>
</dbReference>
<feature type="domain" description="Glycoside hydrolase GH146 substrate-binding" evidence="4">
    <location>
        <begin position="704"/>
        <end position="800"/>
    </location>
</feature>
<feature type="domain" description="Non-reducing end beta-L-arabinofuranosidase-like GH127 catalytic" evidence="2">
    <location>
        <begin position="46"/>
        <end position="435"/>
    </location>
</feature>
<evidence type="ECO:0000256" key="1">
    <source>
        <dbReference type="SAM" id="SignalP"/>
    </source>
</evidence>
<dbReference type="GO" id="GO:0016787">
    <property type="term" value="F:hydrolase activity"/>
    <property type="evidence" value="ECO:0007669"/>
    <property type="project" value="UniProtKB-KW"/>
</dbReference>
<dbReference type="Pfam" id="PF07944">
    <property type="entry name" value="Beta-AFase-like_GH127_cat"/>
    <property type="match status" value="1"/>
</dbReference>
<name>A0A9X1KRY5_9FLAO</name>